<dbReference type="FunCoup" id="A8X972">
    <property type="interactions" value="25"/>
</dbReference>
<accession>A8X972</accession>
<evidence type="ECO:0000256" key="5">
    <source>
        <dbReference type="ARBA" id="ARBA00066604"/>
    </source>
</evidence>
<dbReference type="GO" id="GO:0008743">
    <property type="term" value="F:L-threonine 3-dehydrogenase activity"/>
    <property type="evidence" value="ECO:0000318"/>
    <property type="project" value="GO_Central"/>
</dbReference>
<evidence type="ECO:0000256" key="2">
    <source>
        <dbReference type="ARBA" id="ARBA00050613"/>
    </source>
</evidence>
<dbReference type="Proteomes" id="UP000008549">
    <property type="component" value="Unassembled WGS sequence"/>
</dbReference>
<dbReference type="InterPro" id="IPR051225">
    <property type="entry name" value="NAD(P)_epim/dehydratase"/>
</dbReference>
<reference evidence="9 10" key="2">
    <citation type="journal article" date="2011" name="PLoS Genet.">
        <title>Caenorhabditis briggsae recombinant inbred line genotypes reveal inter-strain incompatibility and the evolution of recombination.</title>
        <authorList>
            <person name="Ross J.A."/>
            <person name="Koboldt D.C."/>
            <person name="Staisch J.E."/>
            <person name="Chamberlin H.M."/>
            <person name="Gupta B.P."/>
            <person name="Miller R.D."/>
            <person name="Baird S.E."/>
            <person name="Haag E.S."/>
        </authorList>
    </citation>
    <scope>NUCLEOTIDE SEQUENCE [LARGE SCALE GENOMIC DNA]</scope>
    <source>
        <strain evidence="9 10">AF16</strain>
    </source>
</reference>
<feature type="non-terminal residue" evidence="9">
    <location>
        <position position="1"/>
    </location>
</feature>
<dbReference type="PANTHER" id="PTHR42687">
    <property type="entry name" value="L-THREONINE 3-DEHYDROGENASE"/>
    <property type="match status" value="1"/>
</dbReference>
<dbReference type="RefSeq" id="XP_002636926.1">
    <property type="nucleotide sequence ID" value="XM_002636880.1"/>
</dbReference>
<dbReference type="STRING" id="6238.A8X972"/>
<keyword evidence="7" id="KW-0472">Membrane</keyword>
<comment type="similarity">
    <text evidence="1">Belongs to the NAD(P)-dependent epimerase/dehydratase family.</text>
</comment>
<feature type="domain" description="NAD-dependent epimerase/dehydratase" evidence="8">
    <location>
        <begin position="40"/>
        <end position="274"/>
    </location>
</feature>
<dbReference type="CTD" id="8578921"/>
<evidence type="ECO:0000259" key="8">
    <source>
        <dbReference type="Pfam" id="PF01370"/>
    </source>
</evidence>
<evidence type="ECO:0000256" key="4">
    <source>
        <dbReference type="ARBA" id="ARBA00060557"/>
    </source>
</evidence>
<dbReference type="FunFam" id="3.40.50.720:FF:000077">
    <property type="entry name" value="L-threonine 3-dehydrogenase, mitochondrial"/>
    <property type="match status" value="1"/>
</dbReference>
<dbReference type="PANTHER" id="PTHR42687:SF1">
    <property type="entry name" value="L-THREONINE 3-DEHYDROGENASE, MITOCHONDRIAL"/>
    <property type="match status" value="1"/>
</dbReference>
<comment type="pathway">
    <text evidence="4">Amino-acid degradation; L-threonine degradation via oxydo-reductase pathway; glycine from L-threonine: step 1/2.</text>
</comment>
<dbReference type="InterPro" id="IPR036291">
    <property type="entry name" value="NAD(P)-bd_dom_sf"/>
</dbReference>
<feature type="non-terminal residue" evidence="9">
    <location>
        <position position="523"/>
    </location>
</feature>
<dbReference type="GO" id="GO:0006567">
    <property type="term" value="P:L-threonine catabolic process"/>
    <property type="evidence" value="ECO:0000318"/>
    <property type="project" value="GO_Central"/>
</dbReference>
<dbReference type="EC" id="1.1.1.103" evidence="5"/>
<evidence type="ECO:0000256" key="1">
    <source>
        <dbReference type="ARBA" id="ARBA00007637"/>
    </source>
</evidence>
<proteinExistence type="inferred from homology"/>
<feature type="transmembrane region" description="Helical" evidence="7">
    <location>
        <begin position="470"/>
        <end position="492"/>
    </location>
</feature>
<evidence type="ECO:0000256" key="6">
    <source>
        <dbReference type="ARBA" id="ARBA00069940"/>
    </source>
</evidence>
<sequence length="523" mass="58935">MNNLKVFGRIQVAKRSYSPLPVDPLLRFKAISQTQKAPRVLITGSLGQLGRGLNSVYKYMYGSECVVMSDIVRLPANATDVSDYNYLDILNQGSIEEIVVNKNIDTIVHFSALLSAVGETNVPLALQVNCRGVENILQVAAKHKLKVFIPSTIGAFGPTTPRENTPDLTVQCPTTIYGVSKVYAERLGEYFNHRFGVDFRSMRFPGIISATKPGGGTTDYAIQIFYDALQKGKHTCYLRPDTRLPMMYDTDCMASIIQLLSAESESLKRRTYNVTGFSFTPEEIADAIRRVMPGFEIDYDICPTRQAIADSWPKSLDDSEARNPYLNYPGQFGNLTETDKKQHCKLQIQTWMYIHSGVSIVTSLLGIILGSILLVRTEWHEKLFLYRLTLAYLRRADPSKYWIAYRVFFGVWIAIHSIHLVTIVLSIIAVHKSYLKLLKPQLVALLVQLGLFIVLISSLVVYSITGTRVAWLALVVILFHTLFASTNLFLLAKYHRFLDEKLQILREILSAQAKSVHFKDDSS</sequence>
<keyword evidence="7" id="KW-1133">Transmembrane helix</keyword>
<dbReference type="KEGG" id="cbr:CBG_09393"/>
<dbReference type="WormBase" id="CBG09393">
    <property type="protein sequence ID" value="CBP45112"/>
    <property type="gene ID" value="WBGene00030986"/>
</dbReference>
<feature type="transmembrane region" description="Helical" evidence="7">
    <location>
        <begin position="442"/>
        <end position="464"/>
    </location>
</feature>
<evidence type="ECO:0000313" key="10">
    <source>
        <dbReference type="Proteomes" id="UP000008549"/>
    </source>
</evidence>
<dbReference type="AlphaFoldDB" id="A8X972"/>
<keyword evidence="7" id="KW-0812">Transmembrane</keyword>
<dbReference type="EMBL" id="HE600954">
    <property type="protein sequence ID" value="CAP29184.1"/>
    <property type="molecule type" value="Genomic_DNA"/>
</dbReference>
<dbReference type="HOGENOM" id="CLU_521388_0_0_1"/>
<name>A8X972_CAEBR</name>
<dbReference type="GeneID" id="8578921"/>
<dbReference type="Gene3D" id="3.40.50.720">
    <property type="entry name" value="NAD(P)-binding Rossmann-like Domain"/>
    <property type="match status" value="1"/>
</dbReference>
<reference evidence="9 10" key="1">
    <citation type="journal article" date="2003" name="PLoS Biol.">
        <title>The genome sequence of Caenorhabditis briggsae: a platform for comparative genomics.</title>
        <authorList>
            <person name="Stein L.D."/>
            <person name="Bao Z."/>
            <person name="Blasiar D."/>
            <person name="Blumenthal T."/>
            <person name="Brent M.R."/>
            <person name="Chen N."/>
            <person name="Chinwalla A."/>
            <person name="Clarke L."/>
            <person name="Clee C."/>
            <person name="Coghlan A."/>
            <person name="Coulson A."/>
            <person name="D'Eustachio P."/>
            <person name="Fitch D.H."/>
            <person name="Fulton L.A."/>
            <person name="Fulton R.E."/>
            <person name="Griffiths-Jones S."/>
            <person name="Harris T.W."/>
            <person name="Hillier L.W."/>
            <person name="Kamath R."/>
            <person name="Kuwabara P.E."/>
            <person name="Mardis E.R."/>
            <person name="Marra M.A."/>
            <person name="Miner T.L."/>
            <person name="Minx P."/>
            <person name="Mullikin J.C."/>
            <person name="Plumb R.W."/>
            <person name="Rogers J."/>
            <person name="Schein J.E."/>
            <person name="Sohrmann M."/>
            <person name="Spieth J."/>
            <person name="Stajich J.E."/>
            <person name="Wei C."/>
            <person name="Willey D."/>
            <person name="Wilson R.K."/>
            <person name="Durbin R."/>
            <person name="Waterston R.H."/>
        </authorList>
    </citation>
    <scope>NUCLEOTIDE SEQUENCE [LARGE SCALE GENOMIC DNA]</scope>
    <source>
        <strain evidence="9 10">AF16</strain>
    </source>
</reference>
<evidence type="ECO:0000256" key="7">
    <source>
        <dbReference type="SAM" id="Phobius"/>
    </source>
</evidence>
<feature type="transmembrane region" description="Helical" evidence="7">
    <location>
        <begin position="403"/>
        <end position="430"/>
    </location>
</feature>
<keyword evidence="10" id="KW-1185">Reference proteome</keyword>
<organism evidence="9 10">
    <name type="scientific">Caenorhabditis briggsae</name>
    <dbReference type="NCBI Taxonomy" id="6238"/>
    <lineage>
        <taxon>Eukaryota</taxon>
        <taxon>Metazoa</taxon>
        <taxon>Ecdysozoa</taxon>
        <taxon>Nematoda</taxon>
        <taxon>Chromadorea</taxon>
        <taxon>Rhabditida</taxon>
        <taxon>Rhabditina</taxon>
        <taxon>Rhabditomorpha</taxon>
        <taxon>Rhabditoidea</taxon>
        <taxon>Rhabditidae</taxon>
        <taxon>Peloderinae</taxon>
        <taxon>Caenorhabditis</taxon>
    </lineage>
</organism>
<protein>
    <recommendedName>
        <fullName evidence="6">L-threonine 3-dehydrogenase, mitochondrial</fullName>
        <ecNumber evidence="5">1.1.1.103</ecNumber>
    </recommendedName>
</protein>
<dbReference type="eggNOG" id="KOG2774">
    <property type="taxonomic scope" value="Eukaryota"/>
</dbReference>
<comment type="function">
    <text evidence="3">Catalyzes the NAD(+)-dependent oxidation of L-threonine to 2-amino-3-ketobutyrate, mediating L-threonine catabolism.</text>
</comment>
<dbReference type="CDD" id="cd05272">
    <property type="entry name" value="TDH_SDR_e"/>
    <property type="match status" value="1"/>
</dbReference>
<dbReference type="InterPro" id="IPR001509">
    <property type="entry name" value="Epimerase_deHydtase"/>
</dbReference>
<comment type="catalytic activity">
    <reaction evidence="2">
        <text>L-threonine + NAD(+) = (2S)-2-amino-3-oxobutanoate + NADH + H(+)</text>
        <dbReference type="Rhea" id="RHEA:13161"/>
        <dbReference type="ChEBI" id="CHEBI:15378"/>
        <dbReference type="ChEBI" id="CHEBI:57540"/>
        <dbReference type="ChEBI" id="CHEBI:57926"/>
        <dbReference type="ChEBI" id="CHEBI:57945"/>
        <dbReference type="ChEBI" id="CHEBI:78948"/>
        <dbReference type="EC" id="1.1.1.103"/>
    </reaction>
</comment>
<dbReference type="InParanoid" id="A8X972"/>
<evidence type="ECO:0000256" key="3">
    <source>
        <dbReference type="ARBA" id="ARBA00059023"/>
    </source>
</evidence>
<dbReference type="Pfam" id="PF01370">
    <property type="entry name" value="Epimerase"/>
    <property type="match status" value="1"/>
</dbReference>
<feature type="transmembrane region" description="Helical" evidence="7">
    <location>
        <begin position="350"/>
        <end position="375"/>
    </location>
</feature>
<dbReference type="SUPFAM" id="SSF51735">
    <property type="entry name" value="NAD(P)-binding Rossmann-fold domains"/>
    <property type="match status" value="1"/>
</dbReference>
<evidence type="ECO:0000313" key="9">
    <source>
        <dbReference type="EMBL" id="CAP29184.1"/>
    </source>
</evidence>
<evidence type="ECO:0000313" key="11">
    <source>
        <dbReference type="WormBase" id="CBG09393"/>
    </source>
</evidence>
<gene>
    <name evidence="9 11" type="ORF">CBG09393</name>
    <name evidence="9" type="ORF">CBG_09393</name>
</gene>